<dbReference type="SMART" id="SM00248">
    <property type="entry name" value="ANK"/>
    <property type="match status" value="2"/>
</dbReference>
<feature type="non-terminal residue" evidence="4">
    <location>
        <position position="92"/>
    </location>
</feature>
<sequence length="92" mass="9568">LHSGAANGNLGLVKFALDHGQSIDSVVNGILPIHAACCSGNFVVVKYLLDRGADVNARRCSRRYSGESLNSGMTLSTTGFGSTPLHYACAKG</sequence>
<dbReference type="Gene3D" id="1.25.40.20">
    <property type="entry name" value="Ankyrin repeat-containing domain"/>
    <property type="match status" value="1"/>
</dbReference>
<evidence type="ECO:0000256" key="2">
    <source>
        <dbReference type="ARBA" id="ARBA00023043"/>
    </source>
</evidence>
<evidence type="ECO:0000313" key="4">
    <source>
        <dbReference type="EMBL" id="ORX80279.1"/>
    </source>
</evidence>
<dbReference type="Proteomes" id="UP000193498">
    <property type="component" value="Unassembled WGS sequence"/>
</dbReference>
<evidence type="ECO:0000256" key="3">
    <source>
        <dbReference type="PROSITE-ProRule" id="PRU00023"/>
    </source>
</evidence>
<dbReference type="AlphaFoldDB" id="A0A1Y1X389"/>
<dbReference type="EMBL" id="MCFE01000746">
    <property type="protein sequence ID" value="ORX80279.1"/>
    <property type="molecule type" value="Genomic_DNA"/>
</dbReference>
<keyword evidence="1" id="KW-0677">Repeat</keyword>
<reference evidence="4 5" key="1">
    <citation type="submission" date="2016-07" db="EMBL/GenBank/DDBJ databases">
        <title>Pervasive Adenine N6-methylation of Active Genes in Fungi.</title>
        <authorList>
            <consortium name="DOE Joint Genome Institute"/>
            <person name="Mondo S.J."/>
            <person name="Dannebaum R.O."/>
            <person name="Kuo R.C."/>
            <person name="Labutti K."/>
            <person name="Haridas S."/>
            <person name="Kuo A."/>
            <person name="Salamov A."/>
            <person name="Ahrendt S.R."/>
            <person name="Lipzen A."/>
            <person name="Sullivan W."/>
            <person name="Andreopoulos W.B."/>
            <person name="Clum A."/>
            <person name="Lindquist E."/>
            <person name="Daum C."/>
            <person name="Ramamoorthy G.K."/>
            <person name="Gryganskyi A."/>
            <person name="Culley D."/>
            <person name="Magnuson J.K."/>
            <person name="James T.Y."/>
            <person name="O'Malley M.A."/>
            <person name="Stajich J.E."/>
            <person name="Spatafora J.W."/>
            <person name="Visel A."/>
            <person name="Grigoriev I.V."/>
        </authorList>
    </citation>
    <scope>NUCLEOTIDE SEQUENCE [LARGE SCALE GENOMIC DNA]</scope>
    <source>
        <strain evidence="4 5">CBS 931.73</strain>
    </source>
</reference>
<dbReference type="InParanoid" id="A0A1Y1X389"/>
<name>A0A1Y1X389_9FUNG</name>
<proteinExistence type="predicted"/>
<dbReference type="PANTHER" id="PTHR24171">
    <property type="entry name" value="ANKYRIN REPEAT DOMAIN-CONTAINING PROTEIN 39-RELATED"/>
    <property type="match status" value="1"/>
</dbReference>
<feature type="repeat" description="ANK" evidence="3">
    <location>
        <begin position="28"/>
        <end position="60"/>
    </location>
</feature>
<dbReference type="OrthoDB" id="194358at2759"/>
<dbReference type="PROSITE" id="PS50088">
    <property type="entry name" value="ANK_REPEAT"/>
    <property type="match status" value="1"/>
</dbReference>
<dbReference type="SUPFAM" id="SSF48403">
    <property type="entry name" value="Ankyrin repeat"/>
    <property type="match status" value="1"/>
</dbReference>
<dbReference type="STRING" id="1314790.A0A1Y1X389"/>
<dbReference type="InterPro" id="IPR036770">
    <property type="entry name" value="Ankyrin_rpt-contain_sf"/>
</dbReference>
<comment type="caution">
    <text evidence="4">The sequence shown here is derived from an EMBL/GenBank/DDBJ whole genome shotgun (WGS) entry which is preliminary data.</text>
</comment>
<evidence type="ECO:0000256" key="1">
    <source>
        <dbReference type="ARBA" id="ARBA00022737"/>
    </source>
</evidence>
<gene>
    <name evidence="4" type="ORF">K493DRAFT_186480</name>
</gene>
<organism evidence="4 5">
    <name type="scientific">Basidiobolus meristosporus CBS 931.73</name>
    <dbReference type="NCBI Taxonomy" id="1314790"/>
    <lineage>
        <taxon>Eukaryota</taxon>
        <taxon>Fungi</taxon>
        <taxon>Fungi incertae sedis</taxon>
        <taxon>Zoopagomycota</taxon>
        <taxon>Entomophthoromycotina</taxon>
        <taxon>Basidiobolomycetes</taxon>
        <taxon>Basidiobolales</taxon>
        <taxon>Basidiobolaceae</taxon>
        <taxon>Basidiobolus</taxon>
    </lineage>
</organism>
<keyword evidence="2 3" id="KW-0040">ANK repeat</keyword>
<protein>
    <submittedName>
        <fullName evidence="4">Uncharacterized protein</fullName>
    </submittedName>
</protein>
<dbReference type="Pfam" id="PF12796">
    <property type="entry name" value="Ank_2"/>
    <property type="match status" value="1"/>
</dbReference>
<dbReference type="InterPro" id="IPR002110">
    <property type="entry name" value="Ankyrin_rpt"/>
</dbReference>
<feature type="non-terminal residue" evidence="4">
    <location>
        <position position="1"/>
    </location>
</feature>
<keyword evidence="5" id="KW-1185">Reference proteome</keyword>
<accession>A0A1Y1X389</accession>
<dbReference type="PROSITE" id="PS50297">
    <property type="entry name" value="ANK_REP_REGION"/>
    <property type="match status" value="1"/>
</dbReference>
<evidence type="ECO:0000313" key="5">
    <source>
        <dbReference type="Proteomes" id="UP000193498"/>
    </source>
</evidence>